<accession>A0A7S3F459</accession>
<dbReference type="InterPro" id="IPR002800">
    <property type="entry name" value="Rv2949c-like"/>
</dbReference>
<dbReference type="EMBL" id="HBHY01001261">
    <property type="protein sequence ID" value="CAE0125894.1"/>
    <property type="molecule type" value="Transcribed_RNA"/>
</dbReference>
<name>A0A7S3F459_9VIRI</name>
<dbReference type="SUPFAM" id="SSF64288">
    <property type="entry name" value="Chorismate lyase-like"/>
    <property type="match status" value="1"/>
</dbReference>
<proteinExistence type="predicted"/>
<evidence type="ECO:0008006" key="2">
    <source>
        <dbReference type="Google" id="ProtNLM"/>
    </source>
</evidence>
<gene>
    <name evidence="1" type="ORF">PSIN1315_LOCUS797</name>
</gene>
<dbReference type="Pfam" id="PF01947">
    <property type="entry name" value="Rv2949c-like"/>
    <property type="match status" value="1"/>
</dbReference>
<organism evidence="1">
    <name type="scientific">Prasinoderma singulare</name>
    <dbReference type="NCBI Taxonomy" id="676789"/>
    <lineage>
        <taxon>Eukaryota</taxon>
        <taxon>Viridiplantae</taxon>
        <taxon>Prasinodermophyta</taxon>
        <taxon>Prasinodermophyceae</taxon>
        <taxon>Prasinodermales</taxon>
        <taxon>Prasinodermaceae</taxon>
        <taxon>Prasinoderma</taxon>
    </lineage>
</organism>
<dbReference type="InterPro" id="IPR028978">
    <property type="entry name" value="Chorismate_lyase_/UTRA_dom_sf"/>
</dbReference>
<dbReference type="Gene3D" id="3.40.1410.10">
    <property type="entry name" value="Chorismate lyase-like"/>
    <property type="match status" value="1"/>
</dbReference>
<dbReference type="NCBIfam" id="NF037993">
    <property type="entry name" value="cyano_chori_ly"/>
    <property type="match status" value="1"/>
</dbReference>
<dbReference type="AlphaFoldDB" id="A0A7S3F459"/>
<evidence type="ECO:0000313" key="1">
    <source>
        <dbReference type="EMBL" id="CAE0125894.1"/>
    </source>
</evidence>
<dbReference type="InterPro" id="IPR048022">
    <property type="entry name" value="Ch_lyase_cyan"/>
</dbReference>
<reference evidence="1" key="1">
    <citation type="submission" date="2021-01" db="EMBL/GenBank/DDBJ databases">
        <authorList>
            <person name="Corre E."/>
            <person name="Pelletier E."/>
            <person name="Niang G."/>
            <person name="Scheremetjew M."/>
            <person name="Finn R."/>
            <person name="Kale V."/>
            <person name="Holt S."/>
            <person name="Cochrane G."/>
            <person name="Meng A."/>
            <person name="Brown T."/>
            <person name="Cohen L."/>
        </authorList>
    </citation>
    <scope>NUCLEOTIDE SEQUENCE</scope>
    <source>
        <strain evidence="1">RCC927</strain>
    </source>
</reference>
<sequence>MLSRLVTPTWRVMLLSDGSVTRHLKLLTEETVHVDLVQQRYVGNDHFQSRVLGSDVQTIPGPHVQREVFLTSEKGERMAYAASWWSEDAMNTYMKDSDKPIWVNLASTRTEVYRNILAVYMGHSKELEEAFGCKGPFWGRHYIFWHGDQPMTLIYEVFNPKLSEYLGPAATNPAGL</sequence>
<protein>
    <recommendedName>
        <fullName evidence="2">DUF98 domain-containing protein</fullName>
    </recommendedName>
</protein>